<evidence type="ECO:0000313" key="2">
    <source>
        <dbReference type="Proteomes" id="UP000282759"/>
    </source>
</evidence>
<dbReference type="RefSeq" id="WP_127707765.1">
    <property type="nucleotide sequence ID" value="NZ_SACK01000010.1"/>
</dbReference>
<organism evidence="1 2">
    <name type="scientific">Mucilaginibacter limnophilus</name>
    <dbReference type="NCBI Taxonomy" id="1932778"/>
    <lineage>
        <taxon>Bacteria</taxon>
        <taxon>Pseudomonadati</taxon>
        <taxon>Bacteroidota</taxon>
        <taxon>Sphingobacteriia</taxon>
        <taxon>Sphingobacteriales</taxon>
        <taxon>Sphingobacteriaceae</taxon>
        <taxon>Mucilaginibacter</taxon>
    </lineage>
</organism>
<gene>
    <name evidence="1" type="ORF">EOD41_18575</name>
</gene>
<reference evidence="1 2" key="1">
    <citation type="submission" date="2019-01" db="EMBL/GenBank/DDBJ databases">
        <authorList>
            <person name="Chen W.-M."/>
        </authorList>
    </citation>
    <scope>NUCLEOTIDE SEQUENCE [LARGE SCALE GENOMIC DNA]</scope>
    <source>
        <strain evidence="1 2">YBJ-36</strain>
    </source>
</reference>
<protein>
    <submittedName>
        <fullName evidence="1">Uncharacterized protein</fullName>
    </submittedName>
</protein>
<accession>A0A3S2UJ42</accession>
<keyword evidence="2" id="KW-1185">Reference proteome</keyword>
<proteinExistence type="predicted"/>
<evidence type="ECO:0000313" key="1">
    <source>
        <dbReference type="EMBL" id="RVT98092.1"/>
    </source>
</evidence>
<dbReference type="EMBL" id="SACK01000010">
    <property type="protein sequence ID" value="RVT98092.1"/>
    <property type="molecule type" value="Genomic_DNA"/>
</dbReference>
<dbReference type="Proteomes" id="UP000282759">
    <property type="component" value="Unassembled WGS sequence"/>
</dbReference>
<dbReference type="AlphaFoldDB" id="A0A3S2UJ42"/>
<comment type="caution">
    <text evidence="1">The sequence shown here is derived from an EMBL/GenBank/DDBJ whole genome shotgun (WGS) entry which is preliminary data.</text>
</comment>
<name>A0A3S2UJ42_9SPHI</name>
<sequence length="77" mass="9111">MTNVVLLNNQYPQFMCVLKMGAVRVRRMAGAVDVFKMVVMGVWRVRASRWFYIAKIDHENWQDYWLMSISIEGVRVV</sequence>